<dbReference type="AlphaFoldDB" id="A0A7K5I0F3"/>
<feature type="domain" description="Palmitoyltransferase DHHC" evidence="17">
    <location>
        <begin position="178"/>
        <end position="320"/>
    </location>
</feature>
<sequence>MEFVTLLGIYLCTVLAAVVLLCFCSGRKEGFLARSTSSASQVLSFVIPAQLQRVMQRGLHRFFHTRSCLFVGLNIALQVAVYGEYTWEVFVYCWELQFPLLLLLLPYLLLAGNMGCFILCSRTDPGKLSGKWNLKNVTITITLTVFLVSFTGIITKSNHASLVKVYAYDDVLFRKGIMCPTCNLEKPARSKHCSLCSVCVYRFDHHCVWVNSCIGAFNAKYFLLYLLTLAATATAIAIITAAFLIQVVLLSNLMEGRYLGDEGHEHAVDILFLIQHLFMIFPRIVVMLGFVMLLTLVLGAYCCFTLYLVLTNQTSDEWCRSRRYRSSHHLTPQPPGRQVVYRNIYSKGGWMNLKEIFTPPTVLERKKK</sequence>
<dbReference type="EMBL" id="VYZB01000538">
    <property type="protein sequence ID" value="NWS75044.1"/>
    <property type="molecule type" value="Genomic_DNA"/>
</dbReference>
<evidence type="ECO:0000256" key="6">
    <source>
        <dbReference type="ARBA" id="ARBA00022679"/>
    </source>
</evidence>
<accession>A0A7K5I0F3</accession>
<dbReference type="GO" id="GO:0005789">
    <property type="term" value="C:endoplasmic reticulum membrane"/>
    <property type="evidence" value="ECO:0007669"/>
    <property type="project" value="UniProtKB-SubCell"/>
</dbReference>
<evidence type="ECO:0000313" key="19">
    <source>
        <dbReference type="Proteomes" id="UP000549499"/>
    </source>
</evidence>
<evidence type="ECO:0000256" key="10">
    <source>
        <dbReference type="ARBA" id="ARBA00023034"/>
    </source>
</evidence>
<dbReference type="Pfam" id="PF01529">
    <property type="entry name" value="DHHC"/>
    <property type="match status" value="1"/>
</dbReference>
<evidence type="ECO:0000256" key="16">
    <source>
        <dbReference type="RuleBase" id="RU079119"/>
    </source>
</evidence>
<keyword evidence="6 16" id="KW-0808">Transferase</keyword>
<evidence type="ECO:0000256" key="4">
    <source>
        <dbReference type="ARBA" id="ARBA00008574"/>
    </source>
</evidence>
<evidence type="ECO:0000256" key="1">
    <source>
        <dbReference type="ARBA" id="ARBA00004477"/>
    </source>
</evidence>
<evidence type="ECO:0000256" key="14">
    <source>
        <dbReference type="ARBA" id="ARBA00023315"/>
    </source>
</evidence>
<reference evidence="18 19" key="1">
    <citation type="submission" date="2019-09" db="EMBL/GenBank/DDBJ databases">
        <title>Bird 10,000 Genomes (B10K) Project - Family phase.</title>
        <authorList>
            <person name="Zhang G."/>
        </authorList>
    </citation>
    <scope>NUCLEOTIDE SEQUENCE [LARGE SCALE GENOMIC DNA]</scope>
    <source>
        <strain evidence="18">B10K-DU-003-44</strain>
        <tissue evidence="18">Muscle</tissue>
    </source>
</reference>
<keyword evidence="5" id="KW-1003">Cell membrane</keyword>
<dbReference type="InterPro" id="IPR039859">
    <property type="entry name" value="PFA4/ZDH16/20/ERF2-like"/>
</dbReference>
<comment type="domain">
    <text evidence="16">The DHHC domain is required for palmitoyltransferase activity.</text>
</comment>
<evidence type="ECO:0000256" key="11">
    <source>
        <dbReference type="ARBA" id="ARBA00023136"/>
    </source>
</evidence>
<keyword evidence="12" id="KW-0564">Palmitate</keyword>
<feature type="transmembrane region" description="Helical" evidence="16">
    <location>
        <begin position="6"/>
        <end position="24"/>
    </location>
</feature>
<organism evidence="18 19">
    <name type="scientific">Crotophaga sulcirostris</name>
    <name type="common">Groove-billed ani</name>
    <dbReference type="NCBI Taxonomy" id="33598"/>
    <lineage>
        <taxon>Eukaryota</taxon>
        <taxon>Metazoa</taxon>
        <taxon>Chordata</taxon>
        <taxon>Craniata</taxon>
        <taxon>Vertebrata</taxon>
        <taxon>Euteleostomi</taxon>
        <taxon>Archelosauria</taxon>
        <taxon>Archosauria</taxon>
        <taxon>Dinosauria</taxon>
        <taxon>Saurischia</taxon>
        <taxon>Theropoda</taxon>
        <taxon>Coelurosauria</taxon>
        <taxon>Aves</taxon>
        <taxon>Neognathae</taxon>
        <taxon>Neoaves</taxon>
        <taxon>Otidimorphae</taxon>
        <taxon>Cuculiformes</taxon>
        <taxon>Crotophagidae</taxon>
        <taxon>Crotophaga</taxon>
    </lineage>
</organism>
<keyword evidence="9 16" id="KW-1133">Transmembrane helix</keyword>
<evidence type="ECO:0000256" key="12">
    <source>
        <dbReference type="ARBA" id="ARBA00023139"/>
    </source>
</evidence>
<dbReference type="PANTHER" id="PTHR22883">
    <property type="entry name" value="ZINC FINGER DHHC DOMAIN CONTAINING PROTEIN"/>
    <property type="match status" value="1"/>
</dbReference>
<dbReference type="EC" id="2.3.1.225" evidence="16"/>
<dbReference type="GO" id="GO:0005886">
    <property type="term" value="C:plasma membrane"/>
    <property type="evidence" value="ECO:0007669"/>
    <property type="project" value="UniProtKB-SubCell"/>
</dbReference>
<feature type="transmembrane region" description="Helical" evidence="16">
    <location>
        <begin position="222"/>
        <end position="250"/>
    </location>
</feature>
<dbReference type="PANTHER" id="PTHR22883:SF466">
    <property type="entry name" value="PALMITOYLTRANSFERASE ZDHHC4"/>
    <property type="match status" value="1"/>
</dbReference>
<comment type="caution">
    <text evidence="18">The sequence shown here is derived from an EMBL/GenBank/DDBJ whole genome shotgun (WGS) entry which is preliminary data.</text>
</comment>
<dbReference type="PROSITE" id="PS50216">
    <property type="entry name" value="DHHC"/>
    <property type="match status" value="1"/>
</dbReference>
<evidence type="ECO:0000259" key="17">
    <source>
        <dbReference type="Pfam" id="PF01529"/>
    </source>
</evidence>
<evidence type="ECO:0000256" key="3">
    <source>
        <dbReference type="ARBA" id="ARBA00004653"/>
    </source>
</evidence>
<comment type="subcellular location">
    <subcellularLocation>
        <location evidence="2">Cell membrane</location>
        <topology evidence="2">Multi-pass membrane protein</topology>
    </subcellularLocation>
    <subcellularLocation>
        <location evidence="1">Endoplasmic reticulum membrane</location>
        <topology evidence="1">Multi-pass membrane protein</topology>
    </subcellularLocation>
    <subcellularLocation>
        <location evidence="3">Golgi apparatus membrane</location>
        <topology evidence="3">Multi-pass membrane protein</topology>
    </subcellularLocation>
</comment>
<dbReference type="GO" id="GO:0000139">
    <property type="term" value="C:Golgi membrane"/>
    <property type="evidence" value="ECO:0007669"/>
    <property type="project" value="UniProtKB-SubCell"/>
</dbReference>
<keyword evidence="11 16" id="KW-0472">Membrane</keyword>
<keyword evidence="19" id="KW-1185">Reference proteome</keyword>
<feature type="non-terminal residue" evidence="18">
    <location>
        <position position="368"/>
    </location>
</feature>
<evidence type="ECO:0000256" key="5">
    <source>
        <dbReference type="ARBA" id="ARBA00022475"/>
    </source>
</evidence>
<evidence type="ECO:0000256" key="8">
    <source>
        <dbReference type="ARBA" id="ARBA00022824"/>
    </source>
</evidence>
<dbReference type="OrthoDB" id="331948at2759"/>
<gene>
    <name evidence="18" type="primary">Zdhhc4</name>
    <name evidence="18" type="ORF">CROSUL_R14223</name>
</gene>
<evidence type="ECO:0000256" key="2">
    <source>
        <dbReference type="ARBA" id="ARBA00004651"/>
    </source>
</evidence>
<feature type="transmembrane region" description="Helical" evidence="16">
    <location>
        <begin position="101"/>
        <end position="120"/>
    </location>
</feature>
<dbReference type="GO" id="GO:0019706">
    <property type="term" value="F:protein-cysteine S-palmitoyltransferase activity"/>
    <property type="evidence" value="ECO:0007669"/>
    <property type="project" value="UniProtKB-EC"/>
</dbReference>
<keyword evidence="10" id="KW-0333">Golgi apparatus</keyword>
<keyword evidence="7 16" id="KW-0812">Transmembrane</keyword>
<evidence type="ECO:0000313" key="18">
    <source>
        <dbReference type="EMBL" id="NWS75044.1"/>
    </source>
</evidence>
<proteinExistence type="inferred from homology"/>
<evidence type="ECO:0000256" key="9">
    <source>
        <dbReference type="ARBA" id="ARBA00022989"/>
    </source>
</evidence>
<name>A0A7K5I0F3_CROSL</name>
<keyword evidence="14 16" id="KW-0012">Acyltransferase</keyword>
<feature type="transmembrane region" description="Helical" evidence="16">
    <location>
        <begin position="284"/>
        <end position="310"/>
    </location>
</feature>
<dbReference type="GO" id="GO:0006612">
    <property type="term" value="P:protein targeting to membrane"/>
    <property type="evidence" value="ECO:0007669"/>
    <property type="project" value="TreeGrafter"/>
</dbReference>
<dbReference type="Proteomes" id="UP000549499">
    <property type="component" value="Unassembled WGS sequence"/>
</dbReference>
<dbReference type="InterPro" id="IPR001594">
    <property type="entry name" value="Palmitoyltrfase_DHHC"/>
</dbReference>
<protein>
    <recommendedName>
        <fullName evidence="16">Palmitoyltransferase</fullName>
        <ecNumber evidence="16">2.3.1.225</ecNumber>
    </recommendedName>
</protein>
<keyword evidence="13" id="KW-0449">Lipoprotein</keyword>
<evidence type="ECO:0000256" key="13">
    <source>
        <dbReference type="ARBA" id="ARBA00023288"/>
    </source>
</evidence>
<keyword evidence="8" id="KW-0256">Endoplasmic reticulum</keyword>
<comment type="similarity">
    <text evidence="4 16">Belongs to the DHHC palmitoyltransferase family.</text>
</comment>
<feature type="non-terminal residue" evidence="18">
    <location>
        <position position="1"/>
    </location>
</feature>
<evidence type="ECO:0000256" key="15">
    <source>
        <dbReference type="ARBA" id="ARBA00047790"/>
    </source>
</evidence>
<feature type="transmembrane region" description="Helical" evidence="16">
    <location>
        <begin position="63"/>
        <end position="81"/>
    </location>
</feature>
<comment type="catalytic activity">
    <reaction evidence="15">
        <text>L-cysteinyl-[protein] + hexadecanoyl-CoA = S-hexadecanoyl-L-cysteinyl-[protein] + CoA</text>
        <dbReference type="Rhea" id="RHEA:36683"/>
        <dbReference type="Rhea" id="RHEA-COMP:10131"/>
        <dbReference type="Rhea" id="RHEA-COMP:11032"/>
        <dbReference type="ChEBI" id="CHEBI:29950"/>
        <dbReference type="ChEBI" id="CHEBI:57287"/>
        <dbReference type="ChEBI" id="CHEBI:57379"/>
        <dbReference type="ChEBI" id="CHEBI:74151"/>
        <dbReference type="EC" id="2.3.1.225"/>
    </reaction>
    <physiologicalReaction direction="left-to-right" evidence="15">
        <dbReference type="Rhea" id="RHEA:36684"/>
    </physiologicalReaction>
</comment>
<evidence type="ECO:0000256" key="7">
    <source>
        <dbReference type="ARBA" id="ARBA00022692"/>
    </source>
</evidence>